<feature type="chain" id="PRO_5035237525" description="Methyltransferase FkbM domain-containing protein" evidence="2">
    <location>
        <begin position="26"/>
        <end position="482"/>
    </location>
</feature>
<feature type="domain" description="Methyltransferase FkbM" evidence="3">
    <location>
        <begin position="236"/>
        <end position="363"/>
    </location>
</feature>
<dbReference type="Gene3D" id="3.40.50.150">
    <property type="entry name" value="Vaccinia Virus protein VP39"/>
    <property type="match status" value="1"/>
</dbReference>
<organism evidence="4 5">
    <name type="scientific">Pelagomonas calceolata</name>
    <dbReference type="NCBI Taxonomy" id="35677"/>
    <lineage>
        <taxon>Eukaryota</taxon>
        <taxon>Sar</taxon>
        <taxon>Stramenopiles</taxon>
        <taxon>Ochrophyta</taxon>
        <taxon>Pelagophyceae</taxon>
        <taxon>Pelagomonadales</taxon>
        <taxon>Pelagomonadaceae</taxon>
        <taxon>Pelagomonas</taxon>
    </lineage>
</organism>
<keyword evidence="2" id="KW-0732">Signal</keyword>
<feature type="non-terminal residue" evidence="4">
    <location>
        <position position="482"/>
    </location>
</feature>
<feature type="signal peptide" evidence="2">
    <location>
        <begin position="1"/>
        <end position="25"/>
    </location>
</feature>
<dbReference type="EMBL" id="CAKKNE010000002">
    <property type="protein sequence ID" value="CAH0367094.1"/>
    <property type="molecule type" value="Genomic_DNA"/>
</dbReference>
<dbReference type="InterPro" id="IPR006342">
    <property type="entry name" value="FkbM_mtfrase"/>
</dbReference>
<accession>A0A8J2SG98</accession>
<dbReference type="AlphaFoldDB" id="A0A8J2SG98"/>
<dbReference type="OrthoDB" id="431507at2759"/>
<sequence>MMNRMMVVAFMAGGIMLLLIQRMLTETAPHRLRSNLAQSSQVDPPRFRPSRVEPSRFRAQPEATTAVPVSAPRQCVQLGTSLLVEYADAVGDAATAPAVSRAWPASTPKLMVGEDYDPPFRVKCKGDRACVVAVETCRRRAGCTGAVLNAKQTVATLKLEPKWARDPPSPPSWWRRKACVLLRMRAFGDRQNLARRWREERCDHYIGGDLVPAAPPPLVAAARTALGTDELPVIVDVGVHNGDDSAAYLRHGFAVVGLEANAGLLAFARTHPVVRWATALGRVDLRHVAVAKPGGPSRVTFAINKKNPEMSSSTLTCAQQARKGNPCENVVVETTTCAKVINELCGRVYYMKVDIEGFDDVCLNALAAVDPAHRPLYVSSEDQSVLSKLVELGYSGFKLVPHLMWSVTDDEHLPEMSRGWAFAGSQAELRDTPRTTRWRGASDLRGDFRFGKAAREVGDQNDLYACRKGACGEVPSVSLTPS</sequence>
<evidence type="ECO:0000256" key="2">
    <source>
        <dbReference type="SAM" id="SignalP"/>
    </source>
</evidence>
<reference evidence="4" key="1">
    <citation type="submission" date="2021-11" db="EMBL/GenBank/DDBJ databases">
        <authorList>
            <consortium name="Genoscope - CEA"/>
            <person name="William W."/>
        </authorList>
    </citation>
    <scope>NUCLEOTIDE SEQUENCE</scope>
</reference>
<protein>
    <recommendedName>
        <fullName evidence="3">Methyltransferase FkbM domain-containing protein</fullName>
    </recommendedName>
</protein>
<gene>
    <name evidence="4" type="ORF">PECAL_2P00990</name>
</gene>
<evidence type="ECO:0000313" key="5">
    <source>
        <dbReference type="Proteomes" id="UP000789595"/>
    </source>
</evidence>
<dbReference type="Pfam" id="PF05050">
    <property type="entry name" value="Methyltransf_21"/>
    <property type="match status" value="1"/>
</dbReference>
<evidence type="ECO:0000313" key="4">
    <source>
        <dbReference type="EMBL" id="CAH0367094.1"/>
    </source>
</evidence>
<name>A0A8J2SG98_9STRA</name>
<dbReference type="SUPFAM" id="SSF53335">
    <property type="entry name" value="S-adenosyl-L-methionine-dependent methyltransferases"/>
    <property type="match status" value="1"/>
</dbReference>
<dbReference type="InterPro" id="IPR029063">
    <property type="entry name" value="SAM-dependent_MTases_sf"/>
</dbReference>
<dbReference type="Proteomes" id="UP000789595">
    <property type="component" value="Unassembled WGS sequence"/>
</dbReference>
<comment type="caution">
    <text evidence="4">The sequence shown here is derived from an EMBL/GenBank/DDBJ whole genome shotgun (WGS) entry which is preliminary data.</text>
</comment>
<feature type="region of interest" description="Disordered" evidence="1">
    <location>
        <begin position="35"/>
        <end position="54"/>
    </location>
</feature>
<evidence type="ECO:0000256" key="1">
    <source>
        <dbReference type="SAM" id="MobiDB-lite"/>
    </source>
</evidence>
<evidence type="ECO:0000259" key="3">
    <source>
        <dbReference type="Pfam" id="PF05050"/>
    </source>
</evidence>
<keyword evidence="5" id="KW-1185">Reference proteome</keyword>
<proteinExistence type="predicted"/>